<name>A0A645JL77_9ZZZZ</name>
<gene>
    <name evidence="1" type="ORF">SDC9_211627</name>
</gene>
<dbReference type="AlphaFoldDB" id="A0A645JL77"/>
<evidence type="ECO:0000313" key="1">
    <source>
        <dbReference type="EMBL" id="MPN63860.1"/>
    </source>
</evidence>
<accession>A0A645JL77</accession>
<dbReference type="EMBL" id="VSSQ01143882">
    <property type="protein sequence ID" value="MPN63860.1"/>
    <property type="molecule type" value="Genomic_DNA"/>
</dbReference>
<comment type="caution">
    <text evidence="1">The sequence shown here is derived from an EMBL/GenBank/DDBJ whole genome shotgun (WGS) entry which is preliminary data.</text>
</comment>
<proteinExistence type="predicted"/>
<organism evidence="1">
    <name type="scientific">bioreactor metagenome</name>
    <dbReference type="NCBI Taxonomy" id="1076179"/>
    <lineage>
        <taxon>unclassified sequences</taxon>
        <taxon>metagenomes</taxon>
        <taxon>ecological metagenomes</taxon>
    </lineage>
</organism>
<sequence length="89" mass="9794">MVNSYKAGSAAFLLAVKAVPLLTWPEATWSILTLTLTAAPALAPEVSSFNFSGSEETAESWLKAEDFVLPIRLDREFFMAKEPDLMVDK</sequence>
<reference evidence="1" key="1">
    <citation type="submission" date="2019-08" db="EMBL/GenBank/DDBJ databases">
        <authorList>
            <person name="Kucharzyk K."/>
            <person name="Murdoch R.W."/>
            <person name="Higgins S."/>
            <person name="Loffler F."/>
        </authorList>
    </citation>
    <scope>NUCLEOTIDE SEQUENCE</scope>
</reference>
<protein>
    <submittedName>
        <fullName evidence="1">Uncharacterized protein</fullName>
    </submittedName>
</protein>